<dbReference type="OrthoDB" id="5638848at2"/>
<sequence length="177" mass="19980">MNCRFVVTGGPGGGKTTILEALQERGYQVVAETARRIIRDRVAAGLSPRPEPASFAQDILRSDIEKYQSTADREAPIFFDRGVLDALYMLDAADALTSAEIEQYVQAFPYNRVAFILPPWRDIYVSDSERDQSFEESVSVYEGMKAWYSRWGYEIVEVPHDHVDGRVSFILSCINTS</sequence>
<dbReference type="EMBL" id="PPSK01000002">
    <property type="protein sequence ID" value="POB05518.1"/>
    <property type="molecule type" value="Genomic_DNA"/>
</dbReference>
<accession>A0A2P4EYF4</accession>
<keyword evidence="3" id="KW-1185">Reference proteome</keyword>
<dbReference type="RefSeq" id="WP_104736847.1">
    <property type="nucleotide sequence ID" value="NZ_BMHR01000018.1"/>
</dbReference>
<evidence type="ECO:0000313" key="2">
    <source>
        <dbReference type="EMBL" id="POB05518.1"/>
    </source>
</evidence>
<evidence type="ECO:0000313" key="3">
    <source>
        <dbReference type="Proteomes" id="UP000243451"/>
    </source>
</evidence>
<feature type="domain" description="NadR/Ttd14 AAA" evidence="1">
    <location>
        <begin position="4"/>
        <end position="164"/>
    </location>
</feature>
<proteinExistence type="predicted"/>
<dbReference type="Gene3D" id="3.40.50.300">
    <property type="entry name" value="P-loop containing nucleotide triphosphate hydrolases"/>
    <property type="match status" value="1"/>
</dbReference>
<dbReference type="Proteomes" id="UP000243451">
    <property type="component" value="Unassembled WGS sequence"/>
</dbReference>
<dbReference type="SUPFAM" id="SSF52540">
    <property type="entry name" value="P-loop containing nucleoside triphosphate hydrolases"/>
    <property type="match status" value="1"/>
</dbReference>
<gene>
    <name evidence="2" type="ORF">C1949_02170</name>
</gene>
<dbReference type="AlphaFoldDB" id="A0A2P4EYF4"/>
<comment type="caution">
    <text evidence="2">The sequence shown here is derived from an EMBL/GenBank/DDBJ whole genome shotgun (WGS) entry which is preliminary data.</text>
</comment>
<protein>
    <recommendedName>
        <fullName evidence="1">NadR/Ttd14 AAA domain-containing protein</fullName>
    </recommendedName>
</protein>
<dbReference type="InterPro" id="IPR027417">
    <property type="entry name" value="P-loop_NTPase"/>
</dbReference>
<dbReference type="Pfam" id="PF13521">
    <property type="entry name" value="AAA_28"/>
    <property type="match status" value="1"/>
</dbReference>
<organism evidence="2 3">
    <name type="scientific">Halopseudomonas oceani</name>
    <dbReference type="NCBI Taxonomy" id="1708783"/>
    <lineage>
        <taxon>Bacteria</taxon>
        <taxon>Pseudomonadati</taxon>
        <taxon>Pseudomonadota</taxon>
        <taxon>Gammaproteobacteria</taxon>
        <taxon>Pseudomonadales</taxon>
        <taxon>Pseudomonadaceae</taxon>
        <taxon>Halopseudomonas</taxon>
    </lineage>
</organism>
<dbReference type="InterPro" id="IPR038727">
    <property type="entry name" value="NadR/Ttd14_AAA_dom"/>
</dbReference>
<reference evidence="2 3" key="1">
    <citation type="submission" date="2018-01" db="EMBL/GenBank/DDBJ databases">
        <title>Draft genome of the type strain Pseudomonas oceani DSM 100277 isolated from the deep water in Okinawa trough, northwestern Pacific Ocean.</title>
        <authorList>
            <person name="Gomila M."/>
            <person name="Mulet M."/>
            <person name="Garcia-Valdes E."/>
            <person name="Lalucat J."/>
        </authorList>
    </citation>
    <scope>NUCLEOTIDE SEQUENCE [LARGE SCALE GENOMIC DNA]</scope>
    <source>
        <strain evidence="2 3">DSM 100277</strain>
    </source>
</reference>
<evidence type="ECO:0000259" key="1">
    <source>
        <dbReference type="Pfam" id="PF13521"/>
    </source>
</evidence>
<name>A0A2P4EYF4_9GAMM</name>